<comment type="caution">
    <text evidence="2">The sequence shown here is derived from an EMBL/GenBank/DDBJ whole genome shotgun (WGS) entry which is preliminary data.</text>
</comment>
<dbReference type="GO" id="GO:0008300">
    <property type="term" value="P:isoprenoid catabolic process"/>
    <property type="evidence" value="ECO:0007669"/>
    <property type="project" value="TreeGrafter"/>
</dbReference>
<dbReference type="InParanoid" id="A0A4R6QAA6"/>
<dbReference type="InterPro" id="IPR029045">
    <property type="entry name" value="ClpP/crotonase-like_dom_sf"/>
</dbReference>
<dbReference type="Pfam" id="PF00378">
    <property type="entry name" value="ECH_1"/>
    <property type="match status" value="1"/>
</dbReference>
<dbReference type="PANTHER" id="PTHR42964">
    <property type="entry name" value="ENOYL-COA HYDRATASE"/>
    <property type="match status" value="1"/>
</dbReference>
<evidence type="ECO:0000313" key="3">
    <source>
        <dbReference type="Proteomes" id="UP000295361"/>
    </source>
</evidence>
<evidence type="ECO:0000256" key="1">
    <source>
        <dbReference type="ARBA" id="ARBA00005254"/>
    </source>
</evidence>
<keyword evidence="3" id="KW-1185">Reference proteome</keyword>
<sequence length="264" mass="27306">MIDLMQQGSALILTLNAPVTRNALSDAMVQVLSEALAQAVQIEDLRAVVLRGAGGHFCAGGDFSGFKRLIAVPRPEVGPDPIAVANRRFGALLEQLAACPVPTIAVVEGAAIGGGVGLAAACTVVLASDTAGFGMPEVTLGLPPAQIAPFVANRIGAGPALRLMLTGRRISAAEAMALGLCDEMLTGDHLDARLQHWLKLLQKAEPQCLRHTLQIVRSAAGRGATLDRAAELFALALRSGTAAEGLAAFSAKRSPLWALEADKP</sequence>
<name>A0A4R6QAA6_9BURK</name>
<reference evidence="2 3" key="1">
    <citation type="submission" date="2019-03" db="EMBL/GenBank/DDBJ databases">
        <title>Genomic Encyclopedia of Type Strains, Phase IV (KMG-IV): sequencing the most valuable type-strain genomes for metagenomic binning, comparative biology and taxonomic classification.</title>
        <authorList>
            <person name="Goeker M."/>
        </authorList>
    </citation>
    <scope>NUCLEOTIDE SEQUENCE [LARGE SCALE GENOMIC DNA]</scope>
    <source>
        <strain evidence="2 3">DSM 16998</strain>
    </source>
</reference>
<comment type="similarity">
    <text evidence="1">Belongs to the enoyl-CoA hydratase/isomerase family.</text>
</comment>
<dbReference type="CDD" id="cd06558">
    <property type="entry name" value="crotonase-like"/>
    <property type="match status" value="1"/>
</dbReference>
<evidence type="ECO:0000313" key="2">
    <source>
        <dbReference type="EMBL" id="TDP59574.1"/>
    </source>
</evidence>
<dbReference type="EMBL" id="SNXS01000018">
    <property type="protein sequence ID" value="TDP59574.1"/>
    <property type="molecule type" value="Genomic_DNA"/>
</dbReference>
<dbReference type="AlphaFoldDB" id="A0A4R6QAA6"/>
<dbReference type="InterPro" id="IPR001753">
    <property type="entry name" value="Enoyl-CoA_hydra/iso"/>
</dbReference>
<dbReference type="PANTHER" id="PTHR42964:SF1">
    <property type="entry name" value="POLYKETIDE BIOSYNTHESIS ENOYL-COA HYDRATASE PKSH-RELATED"/>
    <property type="match status" value="1"/>
</dbReference>
<dbReference type="Proteomes" id="UP000295361">
    <property type="component" value="Unassembled WGS sequence"/>
</dbReference>
<accession>A0A4R6QAA6</accession>
<dbReference type="OrthoDB" id="9807606at2"/>
<dbReference type="InterPro" id="IPR051683">
    <property type="entry name" value="Enoyl-CoA_Hydratase/Isomerase"/>
</dbReference>
<dbReference type="Gene3D" id="1.10.12.10">
    <property type="entry name" value="Lyase 2-enoyl-coa Hydratase, Chain A, domain 2"/>
    <property type="match status" value="1"/>
</dbReference>
<dbReference type="InterPro" id="IPR014748">
    <property type="entry name" value="Enoyl-CoA_hydra_C"/>
</dbReference>
<gene>
    <name evidence="2" type="ORF">DES47_11845</name>
</gene>
<protein>
    <submittedName>
        <fullName evidence="2">Isohexenylglutaconyl-CoA hydratase</fullName>
    </submittedName>
</protein>
<dbReference type="RefSeq" id="WP_133704099.1">
    <property type="nucleotide sequence ID" value="NZ_SNXS01000018.1"/>
</dbReference>
<dbReference type="GO" id="GO:0003824">
    <property type="term" value="F:catalytic activity"/>
    <property type="evidence" value="ECO:0007669"/>
    <property type="project" value="UniProtKB-ARBA"/>
</dbReference>
<dbReference type="SUPFAM" id="SSF52096">
    <property type="entry name" value="ClpP/crotonase"/>
    <property type="match status" value="1"/>
</dbReference>
<organism evidence="2 3">
    <name type="scientific">Roseateles toxinivorans</name>
    <dbReference type="NCBI Taxonomy" id="270368"/>
    <lineage>
        <taxon>Bacteria</taxon>
        <taxon>Pseudomonadati</taxon>
        <taxon>Pseudomonadota</taxon>
        <taxon>Betaproteobacteria</taxon>
        <taxon>Burkholderiales</taxon>
        <taxon>Sphaerotilaceae</taxon>
        <taxon>Roseateles</taxon>
    </lineage>
</organism>
<proteinExistence type="inferred from homology"/>
<dbReference type="Gene3D" id="3.90.226.10">
    <property type="entry name" value="2-enoyl-CoA Hydratase, Chain A, domain 1"/>
    <property type="match status" value="1"/>
</dbReference>